<gene>
    <name evidence="1" type="ORF">GND90_003478</name>
</gene>
<organism evidence="1">
    <name type="scientific">Salmonella enterica subsp. houtenae serovar 1,40:z4,z32:-</name>
    <dbReference type="NCBI Taxonomy" id="1967604"/>
    <lineage>
        <taxon>Bacteria</taxon>
        <taxon>Pseudomonadati</taxon>
        <taxon>Pseudomonadota</taxon>
        <taxon>Gammaproteobacteria</taxon>
        <taxon>Enterobacterales</taxon>
        <taxon>Enterobacteriaceae</taxon>
        <taxon>Salmonella</taxon>
    </lineage>
</organism>
<evidence type="ECO:0000313" key="1">
    <source>
        <dbReference type="EMBL" id="HAE4190458.1"/>
    </source>
</evidence>
<reference evidence="1" key="2">
    <citation type="submission" date="2018-07" db="EMBL/GenBank/DDBJ databases">
        <authorList>
            <consortium name="NCBI Pathogen Detection Project"/>
        </authorList>
    </citation>
    <scope>NUCLEOTIDE SEQUENCE</scope>
    <source>
        <strain evidence="1">23-88</strain>
    </source>
</reference>
<sequence>MAYDFDSVSFHDNAIHGIFLPESINDGVSPLRFDIDHITEWSEHSVSGKQLFSVSQGILSFYNVTDLRLNIEWAISNYTASEVGVYIIDIKREAVKTTLCVPQYYKWEIITNSKNYSFSFGASSTSIILLGNPKLVDRQYLLGDERISISGLLQSNSPQ</sequence>
<accession>A0A730WD14</accession>
<dbReference type="AlphaFoldDB" id="A0A730WD14"/>
<comment type="caution">
    <text evidence="1">The sequence shown here is derived from an EMBL/GenBank/DDBJ whole genome shotgun (WGS) entry which is preliminary data.</text>
</comment>
<protein>
    <submittedName>
        <fullName evidence="1">Uncharacterized protein</fullName>
    </submittedName>
</protein>
<name>A0A730WD14_SALHO</name>
<dbReference type="EMBL" id="DAARWD010000018">
    <property type="protein sequence ID" value="HAE4190458.1"/>
    <property type="molecule type" value="Genomic_DNA"/>
</dbReference>
<proteinExistence type="predicted"/>
<reference evidence="1" key="1">
    <citation type="journal article" date="2018" name="Genome Biol.">
        <title>SKESA: strategic k-mer extension for scrupulous assemblies.</title>
        <authorList>
            <person name="Souvorov A."/>
            <person name="Agarwala R."/>
            <person name="Lipman D.J."/>
        </authorList>
    </citation>
    <scope>NUCLEOTIDE SEQUENCE</scope>
    <source>
        <strain evidence="1">23-88</strain>
    </source>
</reference>